<dbReference type="Pfam" id="PF14019">
    <property type="entry name" value="DUF4235"/>
    <property type="match status" value="1"/>
</dbReference>
<evidence type="ECO:0000313" key="2">
    <source>
        <dbReference type="Proteomes" id="UP000204221"/>
    </source>
</evidence>
<dbReference type="KEGG" id="ahg:AHOG_21385"/>
<gene>
    <name evidence="1" type="ORF">AHOG_21385</name>
</gene>
<sequence length="96" mass="10134">MIGRLLYRPLGTLLGMLGGLAASTIFHRIWKRSTGHADAPEATMEEYGWREVLAAAALHGAVFGVVKAAVDRGGAAGYRRVTGTWPGKTGHHAAGH</sequence>
<dbReference type="InterPro" id="IPR025329">
    <property type="entry name" value="DUF4235"/>
</dbReference>
<accession>A0A221W862</accession>
<protein>
    <submittedName>
        <fullName evidence="1">Uncharacterized protein</fullName>
    </submittedName>
</protein>
<proteinExistence type="predicted"/>
<evidence type="ECO:0000313" key="1">
    <source>
        <dbReference type="EMBL" id="ASO21893.1"/>
    </source>
</evidence>
<dbReference type="RefSeq" id="WP_093942962.1">
    <property type="nucleotide sequence ID" value="NZ_CP022521.1"/>
</dbReference>
<dbReference type="EMBL" id="CP022521">
    <property type="protein sequence ID" value="ASO21893.1"/>
    <property type="molecule type" value="Genomic_DNA"/>
</dbReference>
<reference evidence="1 2" key="1">
    <citation type="submission" date="2017-07" db="EMBL/GenBank/DDBJ databases">
        <title>Complete genome sequence of Actinoalloteichus hoggarensis DSM 45943, type strain of Actinoalloteichus hoggarensis.</title>
        <authorList>
            <person name="Ruckert C."/>
            <person name="Nouioui I."/>
            <person name="Willmese J."/>
            <person name="van Wezel G."/>
            <person name="Klenk H.-P."/>
            <person name="Kalinowski J."/>
            <person name="Zotchev S.B."/>
        </authorList>
    </citation>
    <scope>NUCLEOTIDE SEQUENCE [LARGE SCALE GENOMIC DNA]</scope>
    <source>
        <strain evidence="1 2">DSM 45943</strain>
    </source>
</reference>
<organism evidence="1 2">
    <name type="scientific">Actinoalloteichus hoggarensis</name>
    <dbReference type="NCBI Taxonomy" id="1470176"/>
    <lineage>
        <taxon>Bacteria</taxon>
        <taxon>Bacillati</taxon>
        <taxon>Actinomycetota</taxon>
        <taxon>Actinomycetes</taxon>
        <taxon>Pseudonocardiales</taxon>
        <taxon>Pseudonocardiaceae</taxon>
        <taxon>Actinoalloteichus</taxon>
    </lineage>
</organism>
<keyword evidence="2" id="KW-1185">Reference proteome</keyword>
<dbReference type="OrthoDB" id="5244650at2"/>
<dbReference type="Proteomes" id="UP000204221">
    <property type="component" value="Chromosome"/>
</dbReference>
<name>A0A221W862_9PSEU</name>
<dbReference type="AlphaFoldDB" id="A0A221W862"/>